<comment type="caution">
    <text evidence="2">The sequence shown here is derived from an EMBL/GenBank/DDBJ whole genome shotgun (WGS) entry which is preliminary data.</text>
</comment>
<dbReference type="Gene3D" id="2.40.10.220">
    <property type="entry name" value="predicted glycosyltransferase like domains"/>
    <property type="match status" value="1"/>
</dbReference>
<dbReference type="RefSeq" id="WP_343057998.1">
    <property type="nucleotide sequence ID" value="NZ_JACIEH010000001.1"/>
</dbReference>
<keyword evidence="3" id="KW-1185">Reference proteome</keyword>
<evidence type="ECO:0000313" key="3">
    <source>
        <dbReference type="Proteomes" id="UP000557392"/>
    </source>
</evidence>
<sequence>MSFGSNLAYSDPRREGRDDVYYRARAFGPDAKQLNFIIVNISAHGLMARCDDPFETGDRIRVVLPHAGTVVAEVRWALGGRIGCQFERAIDLASYYELISVMVKAK</sequence>
<gene>
    <name evidence="2" type="ORF">GGR46_000867</name>
</gene>
<reference evidence="2 3" key="1">
    <citation type="submission" date="2020-08" db="EMBL/GenBank/DDBJ databases">
        <title>Genomic Encyclopedia of Type Strains, Phase IV (KMG-IV): sequencing the most valuable type-strain genomes for metagenomic binning, comparative biology and taxonomic classification.</title>
        <authorList>
            <person name="Goeker M."/>
        </authorList>
    </citation>
    <scope>NUCLEOTIDE SEQUENCE [LARGE SCALE GENOMIC DNA]</scope>
    <source>
        <strain evidence="2 3">DSM 101806</strain>
    </source>
</reference>
<organism evidence="2 3">
    <name type="scientific">Sphingomonas kyeonggiensis</name>
    <dbReference type="NCBI Taxonomy" id="1268553"/>
    <lineage>
        <taxon>Bacteria</taxon>
        <taxon>Pseudomonadati</taxon>
        <taxon>Pseudomonadota</taxon>
        <taxon>Alphaproteobacteria</taxon>
        <taxon>Sphingomonadales</taxon>
        <taxon>Sphingomonadaceae</taxon>
        <taxon>Sphingomonas</taxon>
    </lineage>
</organism>
<dbReference type="EMBL" id="JACIEH010000001">
    <property type="protein sequence ID" value="MBB4097334.1"/>
    <property type="molecule type" value="Genomic_DNA"/>
</dbReference>
<proteinExistence type="predicted"/>
<dbReference type="SUPFAM" id="SSF141371">
    <property type="entry name" value="PilZ domain-like"/>
    <property type="match status" value="1"/>
</dbReference>
<name>A0A7W6JPT5_9SPHN</name>
<protein>
    <recommendedName>
        <fullName evidence="1">PilZ domain-containing protein</fullName>
    </recommendedName>
</protein>
<accession>A0A7W6JPT5</accession>
<dbReference type="GO" id="GO:0035438">
    <property type="term" value="F:cyclic-di-GMP binding"/>
    <property type="evidence" value="ECO:0007669"/>
    <property type="project" value="InterPro"/>
</dbReference>
<dbReference type="Pfam" id="PF07238">
    <property type="entry name" value="PilZ"/>
    <property type="match status" value="1"/>
</dbReference>
<dbReference type="Proteomes" id="UP000557392">
    <property type="component" value="Unassembled WGS sequence"/>
</dbReference>
<dbReference type="InterPro" id="IPR009875">
    <property type="entry name" value="PilZ_domain"/>
</dbReference>
<evidence type="ECO:0000313" key="2">
    <source>
        <dbReference type="EMBL" id="MBB4097334.1"/>
    </source>
</evidence>
<feature type="domain" description="PilZ" evidence="1">
    <location>
        <begin position="13"/>
        <end position="94"/>
    </location>
</feature>
<dbReference type="AlphaFoldDB" id="A0A7W6JPT5"/>
<evidence type="ECO:0000259" key="1">
    <source>
        <dbReference type="Pfam" id="PF07238"/>
    </source>
</evidence>